<dbReference type="InterPro" id="IPR011946">
    <property type="entry name" value="Integrase_integron-type"/>
</dbReference>
<evidence type="ECO:0000256" key="5">
    <source>
        <dbReference type="PROSITE-ProRule" id="PRU01248"/>
    </source>
</evidence>
<dbReference type="PANTHER" id="PTHR30349:SF64">
    <property type="entry name" value="PROPHAGE INTEGRASE INTD-RELATED"/>
    <property type="match status" value="1"/>
</dbReference>
<evidence type="ECO:0000256" key="2">
    <source>
        <dbReference type="ARBA" id="ARBA00022908"/>
    </source>
</evidence>
<evidence type="ECO:0000256" key="1">
    <source>
        <dbReference type="ARBA" id="ARBA00008857"/>
    </source>
</evidence>
<dbReference type="SUPFAM" id="SSF56349">
    <property type="entry name" value="DNA breaking-rejoining enzymes"/>
    <property type="match status" value="1"/>
</dbReference>
<keyword evidence="4" id="KW-0233">DNA recombination</keyword>
<dbReference type="InterPro" id="IPR004107">
    <property type="entry name" value="Integrase_SAM-like_N"/>
</dbReference>
<evidence type="ECO:0000259" key="6">
    <source>
        <dbReference type="PROSITE" id="PS51898"/>
    </source>
</evidence>
<gene>
    <name evidence="8" type="ORF">ACFOZ5_17315</name>
</gene>
<dbReference type="InterPro" id="IPR002104">
    <property type="entry name" value="Integrase_catalytic"/>
</dbReference>
<dbReference type="InterPro" id="IPR011010">
    <property type="entry name" value="DNA_brk_join_enz"/>
</dbReference>
<evidence type="ECO:0000313" key="9">
    <source>
        <dbReference type="Proteomes" id="UP001595798"/>
    </source>
</evidence>
<accession>A0ABV8QNZ5</accession>
<reference evidence="9" key="1">
    <citation type="journal article" date="2019" name="Int. J. Syst. Evol. Microbiol.">
        <title>The Global Catalogue of Microorganisms (GCM) 10K type strain sequencing project: providing services to taxonomists for standard genome sequencing and annotation.</title>
        <authorList>
            <consortium name="The Broad Institute Genomics Platform"/>
            <consortium name="The Broad Institute Genome Sequencing Center for Infectious Disease"/>
            <person name="Wu L."/>
            <person name="Ma J."/>
        </authorList>
    </citation>
    <scope>NUCLEOTIDE SEQUENCE [LARGE SCALE GENOMIC DNA]</scope>
    <source>
        <strain evidence="9">CECT 7297</strain>
    </source>
</reference>
<evidence type="ECO:0000313" key="8">
    <source>
        <dbReference type="EMBL" id="MFC4260779.1"/>
    </source>
</evidence>
<comment type="caution">
    <text evidence="8">The sequence shown here is derived from an EMBL/GenBank/DDBJ whole genome shotgun (WGS) entry which is preliminary data.</text>
</comment>
<dbReference type="InterPro" id="IPR050090">
    <property type="entry name" value="Tyrosine_recombinase_XerCD"/>
</dbReference>
<dbReference type="InterPro" id="IPR010998">
    <property type="entry name" value="Integrase_recombinase_N"/>
</dbReference>
<keyword evidence="9" id="KW-1185">Reference proteome</keyword>
<name>A0ABV8QNZ5_9GAMM</name>
<dbReference type="PANTHER" id="PTHR30349">
    <property type="entry name" value="PHAGE INTEGRASE-RELATED"/>
    <property type="match status" value="1"/>
</dbReference>
<dbReference type="Pfam" id="PF13495">
    <property type="entry name" value="Phage_int_SAM_4"/>
    <property type="match status" value="1"/>
</dbReference>
<keyword evidence="2" id="KW-0229">DNA integration</keyword>
<dbReference type="Proteomes" id="UP001595798">
    <property type="component" value="Unassembled WGS sequence"/>
</dbReference>
<protein>
    <submittedName>
        <fullName evidence="8">Integron integrase</fullName>
    </submittedName>
</protein>
<dbReference type="NCBIfam" id="TIGR02249">
    <property type="entry name" value="integrase_gron"/>
    <property type="match status" value="1"/>
</dbReference>
<dbReference type="RefSeq" id="WP_379889654.1">
    <property type="nucleotide sequence ID" value="NZ_JBHSDI010000061.1"/>
</dbReference>
<keyword evidence="3 5" id="KW-0238">DNA-binding</keyword>
<dbReference type="Pfam" id="PF00589">
    <property type="entry name" value="Phage_integrase"/>
    <property type="match status" value="1"/>
</dbReference>
<dbReference type="InterPro" id="IPR013762">
    <property type="entry name" value="Integrase-like_cat_sf"/>
</dbReference>
<organism evidence="8 9">
    <name type="scientific">Marinobacter lacisalsi</name>
    <dbReference type="NCBI Taxonomy" id="475979"/>
    <lineage>
        <taxon>Bacteria</taxon>
        <taxon>Pseudomonadati</taxon>
        <taxon>Pseudomonadota</taxon>
        <taxon>Gammaproteobacteria</taxon>
        <taxon>Pseudomonadales</taxon>
        <taxon>Marinobacteraceae</taxon>
        <taxon>Marinobacter</taxon>
    </lineage>
</organism>
<proteinExistence type="inferred from homology"/>
<feature type="domain" description="Core-binding (CB)" evidence="7">
    <location>
        <begin position="7"/>
        <end position="90"/>
    </location>
</feature>
<dbReference type="InterPro" id="IPR044068">
    <property type="entry name" value="CB"/>
</dbReference>
<dbReference type="Gene3D" id="1.10.443.10">
    <property type="entry name" value="Intergrase catalytic core"/>
    <property type="match status" value="1"/>
</dbReference>
<sequence>MDGNHQAPKPRLREQFRAVIRVNRYSIRTEKSYWYWIRYFIRFHRMTHPRDMGPQEVNGFLTWLAVERHVASATQAQALNALVFLYSKVLGTPLGDIGQIVRSKKPRRLPVVFSHDEAMRVINPLDSPYRLLASLMYGSGLRVTEACRLRIKDVDFGQQVITVRDGKGAKDRTTLLPATLASDLRAHIERIRQAWKQNEPSMRKPVSLPFALSRKYPNAGSTLAWQWLFPSHSFSVDDLGNTVRHHIHVSSVQKAIKQSIENADIGKPASSHTFRHTFATELLKRGNDIRTVQDLLGHSDLRTTQIYTHVLGQGFPGVRSPLG</sequence>
<dbReference type="Gene3D" id="1.10.150.130">
    <property type="match status" value="1"/>
</dbReference>
<evidence type="ECO:0000256" key="4">
    <source>
        <dbReference type="ARBA" id="ARBA00023172"/>
    </source>
</evidence>
<evidence type="ECO:0000259" key="7">
    <source>
        <dbReference type="PROSITE" id="PS51900"/>
    </source>
</evidence>
<dbReference type="PROSITE" id="PS51900">
    <property type="entry name" value="CB"/>
    <property type="match status" value="1"/>
</dbReference>
<dbReference type="EMBL" id="JBHSDI010000061">
    <property type="protein sequence ID" value="MFC4260779.1"/>
    <property type="molecule type" value="Genomic_DNA"/>
</dbReference>
<comment type="similarity">
    <text evidence="1">Belongs to the 'phage' integrase family.</text>
</comment>
<evidence type="ECO:0000256" key="3">
    <source>
        <dbReference type="ARBA" id="ARBA00023125"/>
    </source>
</evidence>
<dbReference type="PROSITE" id="PS51898">
    <property type="entry name" value="TYR_RECOMBINASE"/>
    <property type="match status" value="1"/>
</dbReference>
<feature type="domain" description="Tyr recombinase" evidence="6">
    <location>
        <begin position="108"/>
        <end position="320"/>
    </location>
</feature>